<feature type="domain" description="HTH araC/xylS-type" evidence="4">
    <location>
        <begin position="183"/>
        <end position="281"/>
    </location>
</feature>
<reference evidence="5" key="1">
    <citation type="journal article" date="2022" name="Cell">
        <title>Design, construction, and in vivo augmentation of a complex gut microbiome.</title>
        <authorList>
            <person name="Cheng A.G."/>
            <person name="Ho P.Y."/>
            <person name="Aranda-Diaz A."/>
            <person name="Jain S."/>
            <person name="Yu F.B."/>
            <person name="Meng X."/>
            <person name="Wang M."/>
            <person name="Iakiviak M."/>
            <person name="Nagashima K."/>
            <person name="Zhao A."/>
            <person name="Murugkar P."/>
            <person name="Patil A."/>
            <person name="Atabakhsh K."/>
            <person name="Weakley A."/>
            <person name="Yan J."/>
            <person name="Brumbaugh A.R."/>
            <person name="Higginbottom S."/>
            <person name="Dimas A."/>
            <person name="Shiver A.L."/>
            <person name="Deutschbauer A."/>
            <person name="Neff N."/>
            <person name="Sonnenburg J.L."/>
            <person name="Huang K.C."/>
            <person name="Fischbach M.A."/>
        </authorList>
    </citation>
    <scope>NUCLEOTIDE SEQUENCE</scope>
    <source>
        <strain evidence="5">DSM 19829</strain>
    </source>
</reference>
<evidence type="ECO:0000313" key="6">
    <source>
        <dbReference type="Proteomes" id="UP001060164"/>
    </source>
</evidence>
<dbReference type="EMBL" id="CP102290">
    <property type="protein sequence ID" value="UWP60646.1"/>
    <property type="molecule type" value="Genomic_DNA"/>
</dbReference>
<sequence length="289" mass="33426">MEIKKIPDEGLIVGEKGIVRKKGPYFQTPSQFAKSHMFCILWASEYICVPPYRVLRHYLNFFILFHILEGELLFEYRGQNFTARSGDIVLLDCHVRNHYWTEKRVKFQYFHFSGNISQEFCDMLYEQHGALFSGASDASLLCNYLMKELSGGRPNDHKLSSMIYNLLSTLASHEAKISSPPIADAQQYILNHFHEPLNVEDIARHAALSKFHFSRLFREETGFSPHEYLFNVRMHHARELLSNTGETVDSIAAQCGFSNTSNFIRAFKKDVEVTPAMFRKFFDPAGFKM</sequence>
<dbReference type="PROSITE" id="PS01124">
    <property type="entry name" value="HTH_ARAC_FAMILY_2"/>
    <property type="match status" value="1"/>
</dbReference>
<accession>A0ABY5VK94</accession>
<organism evidence="5 6">
    <name type="scientific">Ruminococcus gauvreauii</name>
    <dbReference type="NCBI Taxonomy" id="438033"/>
    <lineage>
        <taxon>Bacteria</taxon>
        <taxon>Bacillati</taxon>
        <taxon>Bacillota</taxon>
        <taxon>Clostridia</taxon>
        <taxon>Eubacteriales</taxon>
        <taxon>Oscillospiraceae</taxon>
        <taxon>Ruminococcus</taxon>
    </lineage>
</organism>
<dbReference type="InterPro" id="IPR003313">
    <property type="entry name" value="AraC-bd"/>
</dbReference>
<evidence type="ECO:0000256" key="2">
    <source>
        <dbReference type="ARBA" id="ARBA00023125"/>
    </source>
</evidence>
<dbReference type="PRINTS" id="PR00032">
    <property type="entry name" value="HTHARAC"/>
</dbReference>
<dbReference type="InterPro" id="IPR018060">
    <property type="entry name" value="HTH_AraC"/>
</dbReference>
<dbReference type="InterPro" id="IPR009057">
    <property type="entry name" value="Homeodomain-like_sf"/>
</dbReference>
<dbReference type="Proteomes" id="UP001060164">
    <property type="component" value="Chromosome"/>
</dbReference>
<keyword evidence="1" id="KW-0805">Transcription regulation</keyword>
<dbReference type="InterPro" id="IPR020449">
    <property type="entry name" value="Tscrpt_reg_AraC-type_HTH"/>
</dbReference>
<dbReference type="SUPFAM" id="SSF51215">
    <property type="entry name" value="Regulatory protein AraC"/>
    <property type="match status" value="1"/>
</dbReference>
<proteinExistence type="predicted"/>
<dbReference type="Pfam" id="PF12833">
    <property type="entry name" value="HTH_18"/>
    <property type="match status" value="1"/>
</dbReference>
<dbReference type="PROSITE" id="PS00041">
    <property type="entry name" value="HTH_ARAC_FAMILY_1"/>
    <property type="match status" value="1"/>
</dbReference>
<keyword evidence="6" id="KW-1185">Reference proteome</keyword>
<keyword evidence="3" id="KW-0804">Transcription</keyword>
<dbReference type="SUPFAM" id="SSF46689">
    <property type="entry name" value="Homeodomain-like"/>
    <property type="match status" value="2"/>
</dbReference>
<dbReference type="PANTHER" id="PTHR43280:SF2">
    <property type="entry name" value="HTH-TYPE TRANSCRIPTIONAL REGULATOR EXSA"/>
    <property type="match status" value="1"/>
</dbReference>
<dbReference type="SMART" id="SM00342">
    <property type="entry name" value="HTH_ARAC"/>
    <property type="match status" value="1"/>
</dbReference>
<evidence type="ECO:0000256" key="3">
    <source>
        <dbReference type="ARBA" id="ARBA00023163"/>
    </source>
</evidence>
<protein>
    <submittedName>
        <fullName evidence="5">AraC family transcriptional regulator</fullName>
    </submittedName>
</protein>
<dbReference type="Pfam" id="PF02311">
    <property type="entry name" value="AraC_binding"/>
    <property type="match status" value="1"/>
</dbReference>
<gene>
    <name evidence="5" type="ORF">NQ502_06335</name>
</gene>
<dbReference type="Gene3D" id="1.10.10.60">
    <property type="entry name" value="Homeodomain-like"/>
    <property type="match status" value="2"/>
</dbReference>
<name>A0ABY5VK94_9FIRM</name>
<keyword evidence="2" id="KW-0238">DNA-binding</keyword>
<evidence type="ECO:0000256" key="1">
    <source>
        <dbReference type="ARBA" id="ARBA00023015"/>
    </source>
</evidence>
<dbReference type="PANTHER" id="PTHR43280">
    <property type="entry name" value="ARAC-FAMILY TRANSCRIPTIONAL REGULATOR"/>
    <property type="match status" value="1"/>
</dbReference>
<dbReference type="RefSeq" id="WP_028530434.1">
    <property type="nucleotide sequence ID" value="NZ_CABLBR010000002.1"/>
</dbReference>
<evidence type="ECO:0000259" key="4">
    <source>
        <dbReference type="PROSITE" id="PS01124"/>
    </source>
</evidence>
<evidence type="ECO:0000313" key="5">
    <source>
        <dbReference type="EMBL" id="UWP60646.1"/>
    </source>
</evidence>
<dbReference type="InterPro" id="IPR018062">
    <property type="entry name" value="HTH_AraC-typ_CS"/>
</dbReference>
<dbReference type="InterPro" id="IPR037923">
    <property type="entry name" value="HTH-like"/>
</dbReference>